<evidence type="ECO:0000256" key="3">
    <source>
        <dbReference type="ARBA" id="ARBA00022723"/>
    </source>
</evidence>
<dbReference type="GO" id="GO:0009055">
    <property type="term" value="F:electron transfer activity"/>
    <property type="evidence" value="ECO:0007669"/>
    <property type="project" value="InterPro"/>
</dbReference>
<evidence type="ECO:0000256" key="1">
    <source>
        <dbReference type="ARBA" id="ARBA00022448"/>
    </source>
</evidence>
<keyword evidence="5 6" id="KW-0408">Iron</keyword>
<name>A0A502FSQ7_9SPHN</name>
<keyword evidence="7" id="KW-1133">Transmembrane helix</keyword>
<dbReference type="AlphaFoldDB" id="A0A502FSQ7"/>
<proteinExistence type="predicted"/>
<evidence type="ECO:0000259" key="8">
    <source>
        <dbReference type="PROSITE" id="PS51007"/>
    </source>
</evidence>
<evidence type="ECO:0000256" key="4">
    <source>
        <dbReference type="ARBA" id="ARBA00022982"/>
    </source>
</evidence>
<keyword evidence="1" id="KW-0813">Transport</keyword>
<dbReference type="SUPFAM" id="SSF46626">
    <property type="entry name" value="Cytochrome c"/>
    <property type="match status" value="3"/>
</dbReference>
<sequence length="421" mass="45115">MAKPVISTRWIATLFPLRLTQWIGPFLLVGAISGLLASLVLVTGVANLAASTPHPEGWARLLHYAFQRSTAHHAAGIAAPADLASTALIAKGAGYYGTACAHCHGGPGLGQNPIVLSMRPRPQYLVREVGTFSAPELFWIVKHGVKYSGMPAYPAQDRDDEIWSIVSFLRALPKMTTAQYRALAYGDALKTSDSVGVGPLGDTFLKRSYSFAHSDEWPLESSYTHPAIGFDTFSIDGDVIKTCSRCHTDGGTGRDGGAIPNIAILRPEYIGKALTDYASGKRHSGFMQPVATQLDARQIGQLASYYNAQPHHRSDSATAGTDILTRGRQIATVGIPARGLGGCAGCHDITKASAKAFPMIDGQHRLYLADRLRQFRTRPKKVGGNPMIAITHRLGDGEIDAVAAYYAARLPGAPSPITKEQ</sequence>
<keyword evidence="7" id="KW-0472">Membrane</keyword>
<keyword evidence="4" id="KW-0249">Electron transport</keyword>
<accession>A0A502FSQ7</accession>
<feature type="transmembrane region" description="Helical" evidence="7">
    <location>
        <begin position="22"/>
        <end position="50"/>
    </location>
</feature>
<comment type="caution">
    <text evidence="9">The sequence shown here is derived from an EMBL/GenBank/DDBJ whole genome shotgun (WGS) entry which is preliminary data.</text>
</comment>
<evidence type="ECO:0000313" key="10">
    <source>
        <dbReference type="Proteomes" id="UP000319931"/>
    </source>
</evidence>
<evidence type="ECO:0000313" key="9">
    <source>
        <dbReference type="EMBL" id="TPG52033.1"/>
    </source>
</evidence>
<keyword evidence="10" id="KW-1185">Reference proteome</keyword>
<dbReference type="Proteomes" id="UP000319931">
    <property type="component" value="Unassembled WGS sequence"/>
</dbReference>
<gene>
    <name evidence="9" type="ORF">EAH76_15035</name>
</gene>
<dbReference type="InterPro" id="IPR036909">
    <property type="entry name" value="Cyt_c-like_dom_sf"/>
</dbReference>
<dbReference type="GO" id="GO:0020037">
    <property type="term" value="F:heme binding"/>
    <property type="evidence" value="ECO:0007669"/>
    <property type="project" value="InterPro"/>
</dbReference>
<feature type="domain" description="Cytochrome c" evidence="8">
    <location>
        <begin position="224"/>
        <end position="310"/>
    </location>
</feature>
<organism evidence="9 10">
    <name type="scientific">Sphingomonas glacialis</name>
    <dbReference type="NCBI Taxonomy" id="658225"/>
    <lineage>
        <taxon>Bacteria</taxon>
        <taxon>Pseudomonadati</taxon>
        <taxon>Pseudomonadota</taxon>
        <taxon>Alphaproteobacteria</taxon>
        <taxon>Sphingomonadales</taxon>
        <taxon>Sphingomonadaceae</taxon>
        <taxon>Sphingomonas</taxon>
    </lineage>
</organism>
<evidence type="ECO:0000256" key="6">
    <source>
        <dbReference type="PROSITE-ProRule" id="PRU00433"/>
    </source>
</evidence>
<feature type="domain" description="Cytochrome c" evidence="8">
    <location>
        <begin position="87"/>
        <end position="173"/>
    </location>
</feature>
<protein>
    <recommendedName>
        <fullName evidence="8">Cytochrome c domain-containing protein</fullName>
    </recommendedName>
</protein>
<dbReference type="InterPro" id="IPR050597">
    <property type="entry name" value="Cytochrome_c_Oxidase_Subunit"/>
</dbReference>
<dbReference type="Gene3D" id="1.10.760.10">
    <property type="entry name" value="Cytochrome c-like domain"/>
    <property type="match status" value="3"/>
</dbReference>
<dbReference type="Pfam" id="PF13442">
    <property type="entry name" value="Cytochrome_CBB3"/>
    <property type="match status" value="1"/>
</dbReference>
<dbReference type="GO" id="GO:0046872">
    <property type="term" value="F:metal ion binding"/>
    <property type="evidence" value="ECO:0007669"/>
    <property type="project" value="UniProtKB-KW"/>
</dbReference>
<dbReference type="PANTHER" id="PTHR33751">
    <property type="entry name" value="CBB3-TYPE CYTOCHROME C OXIDASE SUBUNIT FIXP"/>
    <property type="match status" value="1"/>
</dbReference>
<dbReference type="RefSeq" id="WP_140851104.1">
    <property type="nucleotide sequence ID" value="NZ_RCZC01000004.1"/>
</dbReference>
<keyword evidence="3 6" id="KW-0479">Metal-binding</keyword>
<dbReference type="PANTHER" id="PTHR33751:SF9">
    <property type="entry name" value="CYTOCHROME C4"/>
    <property type="match status" value="1"/>
</dbReference>
<evidence type="ECO:0000256" key="5">
    <source>
        <dbReference type="ARBA" id="ARBA00023004"/>
    </source>
</evidence>
<evidence type="ECO:0000256" key="7">
    <source>
        <dbReference type="SAM" id="Phobius"/>
    </source>
</evidence>
<keyword evidence="2 6" id="KW-0349">Heme</keyword>
<dbReference type="PROSITE" id="PS51007">
    <property type="entry name" value="CYTC"/>
    <property type="match status" value="3"/>
</dbReference>
<dbReference type="InterPro" id="IPR009056">
    <property type="entry name" value="Cyt_c-like_dom"/>
</dbReference>
<feature type="domain" description="Cytochrome c" evidence="8">
    <location>
        <begin position="315"/>
        <end position="410"/>
    </location>
</feature>
<dbReference type="EMBL" id="RCZC01000004">
    <property type="protein sequence ID" value="TPG52033.1"/>
    <property type="molecule type" value="Genomic_DNA"/>
</dbReference>
<evidence type="ECO:0000256" key="2">
    <source>
        <dbReference type="ARBA" id="ARBA00022617"/>
    </source>
</evidence>
<reference evidence="9 10" key="1">
    <citation type="journal article" date="2019" name="Environ. Microbiol.">
        <title>Species interactions and distinct microbial communities in high Arctic permafrost affected cryosols are associated with the CH4 and CO2 gas fluxes.</title>
        <authorList>
            <person name="Altshuler I."/>
            <person name="Hamel J."/>
            <person name="Turney S."/>
            <person name="Magnuson E."/>
            <person name="Levesque R."/>
            <person name="Greer C."/>
            <person name="Whyte L.G."/>
        </authorList>
    </citation>
    <scope>NUCLEOTIDE SEQUENCE [LARGE SCALE GENOMIC DNA]</scope>
    <source>
        <strain evidence="9 10">E6.1</strain>
    </source>
</reference>
<keyword evidence="7" id="KW-0812">Transmembrane</keyword>
<dbReference type="OrthoDB" id="9773456at2"/>